<protein>
    <submittedName>
        <fullName evidence="9">Trk system potassium uptake protein TrkH</fullName>
    </submittedName>
</protein>
<feature type="transmembrane region" description="Helical" evidence="8">
    <location>
        <begin position="168"/>
        <end position="187"/>
    </location>
</feature>
<dbReference type="EMBL" id="QGHD01000011">
    <property type="protein sequence ID" value="PWL01170.1"/>
    <property type="molecule type" value="Genomic_DNA"/>
</dbReference>
<feature type="transmembrane region" description="Helical" evidence="8">
    <location>
        <begin position="361"/>
        <end position="383"/>
    </location>
</feature>
<feature type="transmembrane region" description="Helical" evidence="8">
    <location>
        <begin position="21"/>
        <end position="42"/>
    </location>
</feature>
<evidence type="ECO:0000256" key="1">
    <source>
        <dbReference type="ARBA" id="ARBA00004651"/>
    </source>
</evidence>
<comment type="caution">
    <text evidence="9">The sequence shown here is derived from an EMBL/GenBank/DDBJ whole genome shotgun (WGS) entry which is preliminary data.</text>
</comment>
<keyword evidence="10" id="KW-1185">Reference proteome</keyword>
<name>A0ABX5LKM4_9BACT</name>
<feature type="transmembrane region" description="Helical" evidence="8">
    <location>
        <begin position="425"/>
        <end position="446"/>
    </location>
</feature>
<organism evidence="9 10">
    <name type="scientific">Hallerella porci</name>
    <dbReference type="NCBI Taxonomy" id="1945871"/>
    <lineage>
        <taxon>Bacteria</taxon>
        <taxon>Pseudomonadati</taxon>
        <taxon>Fibrobacterota</taxon>
        <taxon>Fibrobacteria</taxon>
        <taxon>Fibrobacterales</taxon>
        <taxon>Fibrobacteraceae</taxon>
        <taxon>Hallerella</taxon>
    </lineage>
</organism>
<evidence type="ECO:0000256" key="4">
    <source>
        <dbReference type="ARBA" id="ARBA00022692"/>
    </source>
</evidence>
<reference evidence="9 10" key="1">
    <citation type="submission" date="2018-05" db="EMBL/GenBank/DDBJ databases">
        <title>Animal gut microbial communities from fecal samples from Wisconsin, USA.</title>
        <authorList>
            <person name="Neumann A."/>
        </authorList>
    </citation>
    <scope>NUCLEOTIDE SEQUENCE [LARGE SCALE GENOMIC DNA]</scope>
    <source>
        <strain evidence="9 10">UWS4</strain>
    </source>
</reference>
<evidence type="ECO:0000256" key="6">
    <source>
        <dbReference type="ARBA" id="ARBA00023065"/>
    </source>
</evidence>
<evidence type="ECO:0000256" key="5">
    <source>
        <dbReference type="ARBA" id="ARBA00022989"/>
    </source>
</evidence>
<feature type="transmembrane region" description="Helical" evidence="8">
    <location>
        <begin position="54"/>
        <end position="73"/>
    </location>
</feature>
<feature type="transmembrane region" description="Helical" evidence="8">
    <location>
        <begin position="136"/>
        <end position="156"/>
    </location>
</feature>
<feature type="transmembrane region" description="Helical" evidence="8">
    <location>
        <begin position="296"/>
        <end position="315"/>
    </location>
</feature>
<feature type="transmembrane region" description="Helical" evidence="8">
    <location>
        <begin position="241"/>
        <end position="260"/>
    </location>
</feature>
<evidence type="ECO:0000256" key="7">
    <source>
        <dbReference type="ARBA" id="ARBA00023136"/>
    </source>
</evidence>
<keyword evidence="7 8" id="KW-0472">Membrane</keyword>
<keyword evidence="6" id="KW-0406">Ion transport</keyword>
<comment type="subcellular location">
    <subcellularLocation>
        <location evidence="1">Cell membrane</location>
        <topology evidence="1">Multi-pass membrane protein</topology>
    </subcellularLocation>
</comment>
<dbReference type="RefSeq" id="WP_106198779.1">
    <property type="nucleotide sequence ID" value="NZ_JAXEIU010000047.1"/>
</dbReference>
<dbReference type="Pfam" id="PF02386">
    <property type="entry name" value="TrkH"/>
    <property type="match status" value="1"/>
</dbReference>
<accession>A0ABX5LKM4</accession>
<feature type="transmembrane region" description="Helical" evidence="8">
    <location>
        <begin position="85"/>
        <end position="111"/>
    </location>
</feature>
<proteinExistence type="predicted"/>
<dbReference type="Proteomes" id="UP000245523">
    <property type="component" value="Unassembled WGS sequence"/>
</dbReference>
<evidence type="ECO:0000256" key="3">
    <source>
        <dbReference type="ARBA" id="ARBA00022475"/>
    </source>
</evidence>
<keyword evidence="5 8" id="KW-1133">Transmembrane helix</keyword>
<dbReference type="InterPro" id="IPR003445">
    <property type="entry name" value="Cat_transpt"/>
</dbReference>
<keyword evidence="4 8" id="KW-0812">Transmembrane</keyword>
<feature type="transmembrane region" description="Helical" evidence="8">
    <location>
        <begin position="395"/>
        <end position="413"/>
    </location>
</feature>
<evidence type="ECO:0000313" key="10">
    <source>
        <dbReference type="Proteomes" id="UP000245523"/>
    </source>
</evidence>
<evidence type="ECO:0000256" key="8">
    <source>
        <dbReference type="SAM" id="Phobius"/>
    </source>
</evidence>
<dbReference type="PANTHER" id="PTHR32024:SF1">
    <property type="entry name" value="KTR SYSTEM POTASSIUM UPTAKE PROTEIN B"/>
    <property type="match status" value="1"/>
</dbReference>
<feature type="transmembrane region" description="Helical" evidence="8">
    <location>
        <begin position="199"/>
        <end position="221"/>
    </location>
</feature>
<evidence type="ECO:0000256" key="2">
    <source>
        <dbReference type="ARBA" id="ARBA00022448"/>
    </source>
</evidence>
<keyword evidence="2" id="KW-0813">Transport</keyword>
<keyword evidence="3" id="KW-1003">Cell membrane</keyword>
<evidence type="ECO:0000313" key="9">
    <source>
        <dbReference type="EMBL" id="PWL01170.1"/>
    </source>
</evidence>
<sequence length="463" mass="50253">MLLSRYKDIPMTKSVVKKKSSNPMLFLIKAYAVLIVLGTILLKCPFSLEKDLSVIDAFFTATSAVCVTGLSVIDIGTVLSPTGLWILAALIQIGGLGIMTFSTAILLLSGIRPGFNQQALFKSGFTSQDDIEPKKILIAILPFTFVIEGLGTTALFTQFDHLPMDQRILYSVFHSISAFCNAGFSPFANSLCDYQFNHVVNIVTMLMVVAGGIGFLSMSEIKNLFDFHTRTIQKISLHTKIILLTTAIISIVELLFVLLLEWNGALAGLDFGEKLISGLFISFSSRTAGFNTFDMLTLRETTIIIIIISMFIGASPGSCGGGIKTSTAAVIAILGFNRLLGREKTQVLNRTIPEETVSKSVRIFIVYIVLSLVGTLILLLTEYPGASAGSSESHLLYVFFEVTSALSTCGLSLGLTPELSSFGRIFICIFMFVGRMGALLLISAVVKKRETGAWYAEEDIMVG</sequence>
<dbReference type="PANTHER" id="PTHR32024">
    <property type="entry name" value="TRK SYSTEM POTASSIUM UPTAKE PROTEIN TRKG-RELATED"/>
    <property type="match status" value="1"/>
</dbReference>
<gene>
    <name evidence="9" type="ORF">B0H50_11144</name>
</gene>